<organism evidence="2 3">
    <name type="scientific">Muntiacus reevesi</name>
    <name type="common">Reeves' muntjac</name>
    <name type="synonym">Cervus reevesi</name>
    <dbReference type="NCBI Taxonomy" id="9886"/>
    <lineage>
        <taxon>Eukaryota</taxon>
        <taxon>Metazoa</taxon>
        <taxon>Chordata</taxon>
        <taxon>Craniata</taxon>
        <taxon>Vertebrata</taxon>
        <taxon>Euteleostomi</taxon>
        <taxon>Mammalia</taxon>
        <taxon>Eutheria</taxon>
        <taxon>Laurasiatheria</taxon>
        <taxon>Artiodactyla</taxon>
        <taxon>Ruminantia</taxon>
        <taxon>Pecora</taxon>
        <taxon>Cervidae</taxon>
        <taxon>Muntiacinae</taxon>
        <taxon>Muntiacus</taxon>
    </lineage>
</organism>
<comment type="caution">
    <text evidence="2">The sequence shown here is derived from an EMBL/GenBank/DDBJ whole genome shotgun (WGS) entry which is preliminary data.</text>
</comment>
<evidence type="ECO:0000313" key="2">
    <source>
        <dbReference type="EMBL" id="KAB0383800.1"/>
    </source>
</evidence>
<accession>A0A5J5MU78</accession>
<name>A0A5J5MU78_MUNRE</name>
<proteinExistence type="predicted"/>
<dbReference type="AlphaFoldDB" id="A0A5J5MU78"/>
<sequence length="38" mass="4223">MTLTKGSFTYSSGEEYRGEWKEGERTHGGHSVMNPAFG</sequence>
<protein>
    <recommendedName>
        <fullName evidence="4">MORN repeat-containing protein 4</fullName>
    </recommendedName>
</protein>
<evidence type="ECO:0000256" key="1">
    <source>
        <dbReference type="SAM" id="MobiDB-lite"/>
    </source>
</evidence>
<feature type="region of interest" description="Disordered" evidence="1">
    <location>
        <begin position="1"/>
        <end position="38"/>
    </location>
</feature>
<gene>
    <name evidence="2" type="ORF">FD755_005717</name>
</gene>
<keyword evidence="3" id="KW-1185">Reference proteome</keyword>
<feature type="compositionally biased region" description="Polar residues" evidence="1">
    <location>
        <begin position="1"/>
        <end position="12"/>
    </location>
</feature>
<evidence type="ECO:0000313" key="3">
    <source>
        <dbReference type="Proteomes" id="UP000326062"/>
    </source>
</evidence>
<feature type="compositionally biased region" description="Basic and acidic residues" evidence="1">
    <location>
        <begin position="14"/>
        <end position="27"/>
    </location>
</feature>
<reference evidence="2 3" key="1">
    <citation type="submission" date="2019-06" db="EMBL/GenBank/DDBJ databases">
        <title>Discovery of a novel chromosome fission-fusion reversal in muntjac.</title>
        <authorList>
            <person name="Mudd A.B."/>
            <person name="Bredeson J.V."/>
            <person name="Baum R."/>
            <person name="Hockemeyer D."/>
            <person name="Rokhsar D.S."/>
        </authorList>
    </citation>
    <scope>NUCLEOTIDE SEQUENCE [LARGE SCALE GENOMIC DNA]</scope>
    <source>
        <strain evidence="2">UCam_UCB_Mr</strain>
        <tissue evidence="2">Fibroblast cell line</tissue>
    </source>
</reference>
<evidence type="ECO:0008006" key="4">
    <source>
        <dbReference type="Google" id="ProtNLM"/>
    </source>
</evidence>
<dbReference type="Proteomes" id="UP000326062">
    <property type="component" value="Chromosome 2"/>
</dbReference>
<dbReference type="EMBL" id="VCEB01000002">
    <property type="protein sequence ID" value="KAB0383800.1"/>
    <property type="molecule type" value="Genomic_DNA"/>
</dbReference>